<accession>A0A2T4U3Y3</accession>
<dbReference type="Pfam" id="PF05145">
    <property type="entry name" value="AbrB"/>
    <property type="match status" value="1"/>
</dbReference>
<comment type="caution">
    <text evidence="2">The sequence shown here is derived from an EMBL/GenBank/DDBJ whole genome shotgun (WGS) entry which is preliminary data.</text>
</comment>
<evidence type="ECO:0000313" key="2">
    <source>
        <dbReference type="EMBL" id="PTL38099.1"/>
    </source>
</evidence>
<dbReference type="GO" id="GO:0016020">
    <property type="term" value="C:membrane"/>
    <property type="evidence" value="ECO:0007669"/>
    <property type="project" value="InterPro"/>
</dbReference>
<proteinExistence type="predicted"/>
<dbReference type="OrthoDB" id="5460360at2"/>
<gene>
    <name evidence="2" type="ORF">C6Y45_12955</name>
</gene>
<evidence type="ECO:0000313" key="3">
    <source>
        <dbReference type="Proteomes" id="UP000240509"/>
    </source>
</evidence>
<feature type="transmembrane region" description="Helical" evidence="1">
    <location>
        <begin position="78"/>
        <end position="101"/>
    </location>
</feature>
<dbReference type="EMBL" id="PZJJ01000024">
    <property type="protein sequence ID" value="PTL38099.1"/>
    <property type="molecule type" value="Genomic_DNA"/>
</dbReference>
<evidence type="ECO:0008006" key="4">
    <source>
        <dbReference type="Google" id="ProtNLM"/>
    </source>
</evidence>
<dbReference type="PANTHER" id="PTHR38457:SF1">
    <property type="entry name" value="REGULATOR ABRB-RELATED"/>
    <property type="match status" value="1"/>
</dbReference>
<keyword evidence="3" id="KW-1185">Reference proteome</keyword>
<protein>
    <recommendedName>
        <fullName evidence="4">AbrB family transcriptional regulator</fullName>
    </recommendedName>
</protein>
<reference evidence="2 3" key="1">
    <citation type="submission" date="2018-03" db="EMBL/GenBank/DDBJ databases">
        <title>Alkalicoccus saliphilus sp. nov., isolated from a mineral pool.</title>
        <authorList>
            <person name="Zhao B."/>
        </authorList>
    </citation>
    <scope>NUCLEOTIDE SEQUENCE [LARGE SCALE GENOMIC DNA]</scope>
    <source>
        <strain evidence="2 3">6AG</strain>
    </source>
</reference>
<keyword evidence="1" id="KW-1133">Transmembrane helix</keyword>
<sequence>MKYLLLVLIGSLGGIIGFTTGHPIGPLLGSLLFVSSYQLFTKSLPLLPLNIKRIIQAIIGGSIGLAFTVETVQQFPSLLLPIFLIPFLQLVATVLIAFCLYKWVKIDPITALCGTAPAGMSEMAIISEQYNANISIVATLHLFRILFIVSAIPIILSVL</sequence>
<dbReference type="GO" id="GO:0010468">
    <property type="term" value="P:regulation of gene expression"/>
    <property type="evidence" value="ECO:0007669"/>
    <property type="project" value="InterPro"/>
</dbReference>
<feature type="transmembrane region" description="Helical" evidence="1">
    <location>
        <begin position="130"/>
        <end position="156"/>
    </location>
</feature>
<dbReference type="InterPro" id="IPR017516">
    <property type="entry name" value="AbrB_dup"/>
</dbReference>
<keyword evidence="1" id="KW-0472">Membrane</keyword>
<dbReference type="Proteomes" id="UP000240509">
    <property type="component" value="Unassembled WGS sequence"/>
</dbReference>
<dbReference type="PANTHER" id="PTHR38457">
    <property type="entry name" value="REGULATOR ABRB-RELATED"/>
    <property type="match status" value="1"/>
</dbReference>
<dbReference type="RefSeq" id="WP_107585656.1">
    <property type="nucleotide sequence ID" value="NZ_PZJJ01000024.1"/>
</dbReference>
<name>A0A2T4U3Y3_9BACI</name>
<dbReference type="AlphaFoldDB" id="A0A2T4U3Y3"/>
<keyword evidence="1" id="KW-0812">Transmembrane</keyword>
<dbReference type="NCBIfam" id="TIGR03082">
    <property type="entry name" value="Gneg_AbrB_dup"/>
    <property type="match status" value="1"/>
</dbReference>
<evidence type="ECO:0000256" key="1">
    <source>
        <dbReference type="SAM" id="Phobius"/>
    </source>
</evidence>
<dbReference type="InterPro" id="IPR007820">
    <property type="entry name" value="AbrB_fam"/>
</dbReference>
<organism evidence="2 3">
    <name type="scientific">Alkalicoccus saliphilus</name>
    <dbReference type="NCBI Taxonomy" id="200989"/>
    <lineage>
        <taxon>Bacteria</taxon>
        <taxon>Bacillati</taxon>
        <taxon>Bacillota</taxon>
        <taxon>Bacilli</taxon>
        <taxon>Bacillales</taxon>
        <taxon>Bacillaceae</taxon>
        <taxon>Alkalicoccus</taxon>
    </lineage>
</organism>